<comment type="caution">
    <text evidence="2">The sequence shown here is derived from an EMBL/GenBank/DDBJ whole genome shotgun (WGS) entry which is preliminary data.</text>
</comment>
<feature type="region of interest" description="Disordered" evidence="1">
    <location>
        <begin position="790"/>
        <end position="810"/>
    </location>
</feature>
<evidence type="ECO:0008006" key="4">
    <source>
        <dbReference type="Google" id="ProtNLM"/>
    </source>
</evidence>
<evidence type="ECO:0000256" key="1">
    <source>
        <dbReference type="SAM" id="MobiDB-lite"/>
    </source>
</evidence>
<evidence type="ECO:0000313" key="2">
    <source>
        <dbReference type="EMBL" id="MBB4944088.1"/>
    </source>
</evidence>
<dbReference type="AlphaFoldDB" id="A0A7W7S567"/>
<evidence type="ECO:0000313" key="3">
    <source>
        <dbReference type="Proteomes" id="UP000534286"/>
    </source>
</evidence>
<dbReference type="RefSeq" id="WP_184759975.1">
    <property type="nucleotide sequence ID" value="NZ_BAABEK010000057.1"/>
</dbReference>
<feature type="region of interest" description="Disordered" evidence="1">
    <location>
        <begin position="544"/>
        <end position="601"/>
    </location>
</feature>
<name>A0A7W7S567_9ACTN</name>
<protein>
    <recommendedName>
        <fullName evidence="4">DUF4132 domain-containing protein</fullName>
    </recommendedName>
</protein>
<feature type="compositionally biased region" description="Basic and acidic residues" evidence="1">
    <location>
        <begin position="553"/>
        <end position="570"/>
    </location>
</feature>
<organism evidence="2 3">
    <name type="scientific">Streptosporangium album</name>
    <dbReference type="NCBI Taxonomy" id="47479"/>
    <lineage>
        <taxon>Bacteria</taxon>
        <taxon>Bacillati</taxon>
        <taxon>Actinomycetota</taxon>
        <taxon>Actinomycetes</taxon>
        <taxon>Streptosporangiales</taxon>
        <taxon>Streptosporangiaceae</taxon>
        <taxon>Streptosporangium</taxon>
    </lineage>
</organism>
<sequence length="810" mass="88055">MTVWDEVRDLVDAGDLDKLTARLAGLDDAGRQEVAHELPGHLKSVRRRLDPWEDLGDWAEPMRVAGAGSLGGAAAVATWLNRRDFAISEWETPGDTDALIEVISAREPQWQADLVTRLALRLRNRRSPGAPLVLTLLRRTGAPPPEHDPLVVAWVSDRPSAGRLRTDPLLHTLLPRIFEAQGVGRALREERSSPLSADSWLGALAVLSSEGTVRRETLLDGCVSRFLRGGDTQDLRFFARLHEVLDPTYTEVESRARDYLRLLPAAPGPVAELSLRHLRRLDHLDPDDVTEAMEGLLFRAEGGLVRAGLTWLDQFVRQAPERADGLAPALASALGNEAYAVQERAVRLAVRHARHLTPLGAETLRDRLATLPADLGARLAAAVGGEAGPEEEPEAFTPAVLAVPEPAEPLPEPPGTVAEFANTRWNGDWQSKESRLAAFVRLATEDREGLRTAVAPLVRRASELYGREDWYSTQDWFAAMAAELVSPGADPGPPVEEPPAFDPDAFRRSVADGIGISGPNGERLSFEELPAGMQDSIIRSIMGSGEDEAGPEQPERADAEPGADGPEKDQGPGNLSSDMAAEEGDGAGADGEDPGEDGTEYLISFGWFGRNPFGSRRRTREARSDRLPLKRSVSPPHRFLLRRYAEVLAALKADALPPLLLATPTCPTGHLDPAELLTRLEAVEAAGIEPLPADFQQALLRLPGDAAPEVVARAGRLTSEAGRRAARWLEDGPVEPETGVRWKYTEGTYEYDAGERRPRAASHVRPTPHLRAEPTGLEFVDELFGEVPDRNWGGARRPDGVVARRPAGQP</sequence>
<keyword evidence="3" id="KW-1185">Reference proteome</keyword>
<feature type="compositionally biased region" description="Acidic residues" evidence="1">
    <location>
        <begin position="580"/>
        <end position="599"/>
    </location>
</feature>
<proteinExistence type="predicted"/>
<dbReference type="Proteomes" id="UP000534286">
    <property type="component" value="Unassembled WGS sequence"/>
</dbReference>
<dbReference type="EMBL" id="JACHJU010000007">
    <property type="protein sequence ID" value="MBB4944088.1"/>
    <property type="molecule type" value="Genomic_DNA"/>
</dbReference>
<accession>A0A7W7S567</accession>
<reference evidence="2 3" key="1">
    <citation type="submission" date="2020-08" db="EMBL/GenBank/DDBJ databases">
        <title>Sequencing the genomes of 1000 actinobacteria strains.</title>
        <authorList>
            <person name="Klenk H.-P."/>
        </authorList>
    </citation>
    <scope>NUCLEOTIDE SEQUENCE [LARGE SCALE GENOMIC DNA]</scope>
    <source>
        <strain evidence="2 3">DSM 43023</strain>
    </source>
</reference>
<gene>
    <name evidence="2" type="ORF">FHR32_008491</name>
</gene>